<dbReference type="InterPro" id="IPR006944">
    <property type="entry name" value="Phage/GTA_portal"/>
</dbReference>
<keyword evidence="1" id="KW-0118">Viral capsid assembly</keyword>
<protein>
    <submittedName>
        <fullName evidence="5">Portal protein</fullName>
    </submittedName>
</protein>
<keyword evidence="1" id="KW-1188">Viral release from host cell</keyword>
<evidence type="ECO:0000256" key="3">
    <source>
        <dbReference type="ARBA" id="ARBA00023219"/>
    </source>
</evidence>
<organism evidence="5">
    <name type="scientific">Siphoviridae sp. ctg2r17</name>
    <dbReference type="NCBI Taxonomy" id="2825601"/>
    <lineage>
        <taxon>Viruses</taxon>
        <taxon>Duplodnaviria</taxon>
        <taxon>Heunggongvirae</taxon>
        <taxon>Uroviricota</taxon>
        <taxon>Caudoviricetes</taxon>
    </lineage>
</organism>
<feature type="compositionally biased region" description="Polar residues" evidence="4">
    <location>
        <begin position="438"/>
        <end position="449"/>
    </location>
</feature>
<evidence type="ECO:0000256" key="2">
    <source>
        <dbReference type="ARBA" id="ARBA00023009"/>
    </source>
</evidence>
<feature type="compositionally biased region" description="Basic and acidic residues" evidence="4">
    <location>
        <begin position="401"/>
        <end position="413"/>
    </location>
</feature>
<feature type="region of interest" description="Disordered" evidence="4">
    <location>
        <begin position="401"/>
        <end position="449"/>
    </location>
</feature>
<reference evidence="5" key="1">
    <citation type="journal article" date="2021" name="Proc. Natl. Acad. Sci. U.S.A.">
        <title>A Catalog of Tens of Thousands of Viruses from Human Metagenomes Reveals Hidden Associations with Chronic Diseases.</title>
        <authorList>
            <person name="Tisza M.J."/>
            <person name="Buck C.B."/>
        </authorList>
    </citation>
    <scope>NUCLEOTIDE SEQUENCE</scope>
    <source>
        <strain evidence="5">Ctg2r17</strain>
    </source>
</reference>
<sequence length="770" mass="85292">MGIIKTAMGLRSERRVSGVDPAFQRLSMFDHYRASSYATAYPNIRTVANKYMTVRPFAIDGNGKQVPHEVINALYHPNKSDSSVAFAEKIAVSTLSLRKTYILVWSNYGGVAKPGGDFMGQGGKNIAGFTFLEFPLVERVGDKTTYTVGTQTFTEDEVLVLPGGVDPNDLYAGYSPSEASRRWATLDDYIADFQAGFFENGAVPAGQFIITAPTRQSFQESVAMLQDAHRGAGSNNNVTYTHRPVDSKTGKPSTTAAVEWVPFSQPNKDIDFENLFKQVDRRIDTSFGVSAIMKGIDDTATYANAQVSKQVFAENVVDPLLLRNYTQLTHELNRITGGMGIAITYEFAIPQVVDEVKVQAEADDVRINSILKLEAAGYSTDSIIDALKLPNNFKLLRKGDYKPPEIENDKPDVDEGDEVADAPDRRKVGDMGVWGEANGTSPKASADKQPQTLDDFEQLIYDATTEFMQKQVDRAIAESRQVAENSTEEDDEQNEFAEALLLIIVALMIVQGAIYFEDGKQLLIDNGVSTAELTGFVVAASTQEAYRAYLLNVARSYADDTAASIRRVLDHAASHGWAQSELEEKLRGIMKTDEWRVQRMARTEISRADALSSVEAMKQVQNQTGTLIEKAMESETGKPCEFCATLIDKWVAVDEPILSLNEAIIGRDGGIFINNFAQNDGYDVHPNGHCHPKYRVVKAYLNTERRIIDDEMADLDLRCEECGRYLNIKGVTQMIAQVRCSNAKCKHVNNIKIVNAASTDEQVRYEFDKS</sequence>
<evidence type="ECO:0000256" key="4">
    <source>
        <dbReference type="SAM" id="MobiDB-lite"/>
    </source>
</evidence>
<evidence type="ECO:0000256" key="1">
    <source>
        <dbReference type="ARBA" id="ARBA00022950"/>
    </source>
</evidence>
<dbReference type="EMBL" id="BK015303">
    <property type="protein sequence ID" value="DAE00475.1"/>
    <property type="molecule type" value="Genomic_DNA"/>
</dbReference>
<evidence type="ECO:0000313" key="5">
    <source>
        <dbReference type="EMBL" id="DAE00475.1"/>
    </source>
</evidence>
<feature type="region of interest" description="Disordered" evidence="4">
    <location>
        <begin position="233"/>
        <end position="252"/>
    </location>
</feature>
<keyword evidence="2" id="KW-1162">Viral penetration into host cytoplasm</keyword>
<keyword evidence="2" id="KW-1160">Virus entry into host cell</keyword>
<keyword evidence="3" id="KW-0231">Viral genome packaging</keyword>
<keyword evidence="2" id="KW-1171">Viral genome ejection through host cell envelope</keyword>
<name>A0A8S5P1Y8_9CAUD</name>
<accession>A0A8S5P1Y8</accession>
<proteinExistence type="predicted"/>
<dbReference type="Pfam" id="PF04860">
    <property type="entry name" value="Phage_portal"/>
    <property type="match status" value="1"/>
</dbReference>